<dbReference type="InterPro" id="IPR012347">
    <property type="entry name" value="Ferritin-like"/>
</dbReference>
<name>A0A0F5PRA1_9THEO</name>
<reference evidence="2 3" key="2">
    <citation type="journal article" date="2015" name="BMC Genomics">
        <title>Analysis of three genomes within the thermophilic bacterial species Caldanaerobacter subterraneus with a focus on carbon monoxide dehydrogenase evolution and hydrolase diversity.</title>
        <authorList>
            <person name="Sant'Anna F.H."/>
            <person name="Lebedinsky A.V."/>
            <person name="Sokolova T.G."/>
            <person name="Robb F.T."/>
            <person name="Gonzalez J.M."/>
        </authorList>
    </citation>
    <scope>NUCLEOTIDE SEQUENCE [LARGE SCALE GENOMIC DNA]</scope>
    <source>
        <strain evidence="2 3">DSM 12653</strain>
    </source>
</reference>
<protein>
    <recommendedName>
        <fullName evidence="4">DUF1657 domain-containing protein</fullName>
    </recommendedName>
</protein>
<organism evidence="2 3">
    <name type="scientific">Caldanaerobacter subterraneus subsp. pacificus DSM 12653</name>
    <dbReference type="NCBI Taxonomy" id="391606"/>
    <lineage>
        <taxon>Bacteria</taxon>
        <taxon>Bacillati</taxon>
        <taxon>Bacillota</taxon>
        <taxon>Clostridia</taxon>
        <taxon>Thermoanaerobacterales</taxon>
        <taxon>Thermoanaerobacteraceae</taxon>
        <taxon>Caldanaerobacter</taxon>
    </lineage>
</organism>
<dbReference type="Gene3D" id="1.20.1260.10">
    <property type="match status" value="1"/>
</dbReference>
<dbReference type="Pfam" id="PF07870">
    <property type="entry name" value="DUF1657"/>
    <property type="match status" value="1"/>
</dbReference>
<dbReference type="InterPro" id="IPR012452">
    <property type="entry name" value="DUF1657"/>
</dbReference>
<comment type="caution">
    <text evidence="2">The sequence shown here is derived from an EMBL/GenBank/DDBJ whole genome shotgun (WGS) entry which is preliminary data.</text>
</comment>
<evidence type="ECO:0000313" key="2">
    <source>
        <dbReference type="EMBL" id="KKC30931.1"/>
    </source>
</evidence>
<dbReference type="Proteomes" id="UP000010146">
    <property type="component" value="Unassembled WGS sequence"/>
</dbReference>
<feature type="region of interest" description="Disordered" evidence="1">
    <location>
        <begin position="62"/>
        <end position="88"/>
    </location>
</feature>
<dbReference type="AlphaFoldDB" id="A0A0F5PRA1"/>
<dbReference type="SUPFAM" id="SSF47240">
    <property type="entry name" value="Ferritin-like"/>
    <property type="match status" value="1"/>
</dbReference>
<accession>A0A0F5PRA1</accession>
<proteinExistence type="predicted"/>
<dbReference type="InterPro" id="IPR009078">
    <property type="entry name" value="Ferritin-like_SF"/>
</dbReference>
<reference evidence="3" key="3">
    <citation type="submission" date="2015-02" db="EMBL/GenBank/DDBJ databases">
        <title>Genome analysis of three genomes within the thermophilic hydrogenogenic bacterial species Caldanaerobacter subterraneus.</title>
        <authorList>
            <person name="Sant'Anna F.H."/>
            <person name="Lebedinsky A."/>
            <person name="Sokolova T."/>
            <person name="Robb F.T."/>
            <person name="Gonzalez J.M."/>
        </authorList>
    </citation>
    <scope>NUCLEOTIDE SEQUENCE [LARGE SCALE GENOMIC DNA]</scope>
    <source>
        <strain evidence="3">DSM 12653</strain>
    </source>
</reference>
<evidence type="ECO:0000313" key="3">
    <source>
        <dbReference type="Proteomes" id="UP000010146"/>
    </source>
</evidence>
<dbReference type="EMBL" id="ABXP02000004">
    <property type="protein sequence ID" value="KKC30931.1"/>
    <property type="molecule type" value="Genomic_DNA"/>
</dbReference>
<evidence type="ECO:0000256" key="1">
    <source>
        <dbReference type="SAM" id="MobiDB-lite"/>
    </source>
</evidence>
<evidence type="ECO:0008006" key="4">
    <source>
        <dbReference type="Google" id="ProtNLM"/>
    </source>
</evidence>
<dbReference type="RefSeq" id="WP_022588079.1">
    <property type="nucleotide sequence ID" value="NZ_ABXP02000004.1"/>
</dbReference>
<gene>
    <name evidence="2" type="ORF">CDSM653_00028</name>
</gene>
<reference evidence="2 3" key="1">
    <citation type="submission" date="2008-07" db="EMBL/GenBank/DDBJ databases">
        <authorList>
            <person name="Gonzalez J."/>
            <person name="Sokolova T."/>
            <person name="Ferriera S."/>
            <person name="Johnson J."/>
            <person name="Kravitz S."/>
            <person name="Beeson K."/>
            <person name="Sutton G."/>
            <person name="Rogers Y.-H."/>
            <person name="Friedman R."/>
            <person name="Frazier M."/>
            <person name="Venter J.C."/>
        </authorList>
    </citation>
    <scope>NUCLEOTIDE SEQUENCE [LARGE SCALE GENOMIC DNA]</scope>
    <source>
        <strain evidence="2 3">DSM 12653</strain>
    </source>
</reference>
<sequence length="88" mass="9930">MTVKSDIEKAIASAQAALGTYAQFASATEDPAAKQMFQQMQQDMQRHVTMLTNRLNYLNSNNKLNQQSQPTQQATQQNQQNVLTNKKQ</sequence>